<evidence type="ECO:0000256" key="1">
    <source>
        <dbReference type="ARBA" id="ARBA00004141"/>
    </source>
</evidence>
<feature type="transmembrane region" description="Helical" evidence="11">
    <location>
        <begin position="1001"/>
        <end position="1021"/>
    </location>
</feature>
<dbReference type="InterPro" id="IPR005828">
    <property type="entry name" value="MFS_sugar_transport-like"/>
</dbReference>
<keyword evidence="3" id="KW-0813">Transport</keyword>
<feature type="transmembrane region" description="Helical" evidence="11">
    <location>
        <begin position="824"/>
        <end position="846"/>
    </location>
</feature>
<dbReference type="NCBIfam" id="TIGR00879">
    <property type="entry name" value="SP"/>
    <property type="match status" value="1"/>
</dbReference>
<dbReference type="SUPFAM" id="SSF54791">
    <property type="entry name" value="Eukaryotic type KH-domain (KH-domain type I)"/>
    <property type="match status" value="2"/>
</dbReference>
<evidence type="ECO:0000313" key="13">
    <source>
        <dbReference type="EMBL" id="RYR55562.1"/>
    </source>
</evidence>
<feature type="transmembrane region" description="Helical" evidence="11">
    <location>
        <begin position="1041"/>
        <end position="1063"/>
    </location>
</feature>
<comment type="subcellular location">
    <subcellularLocation>
        <location evidence="1">Membrane</location>
        <topology evidence="1">Multi-pass membrane protein</topology>
    </subcellularLocation>
</comment>
<dbReference type="InterPro" id="IPR045262">
    <property type="entry name" value="STP/PLT_plant"/>
</dbReference>
<evidence type="ECO:0000256" key="7">
    <source>
        <dbReference type="ARBA" id="ARBA00022989"/>
    </source>
</evidence>
<dbReference type="Pfam" id="PF00083">
    <property type="entry name" value="Sugar_tr"/>
    <property type="match status" value="1"/>
</dbReference>
<feature type="compositionally biased region" description="Low complexity" evidence="10">
    <location>
        <begin position="375"/>
        <end position="413"/>
    </location>
</feature>
<dbReference type="GO" id="GO:0003723">
    <property type="term" value="F:RNA binding"/>
    <property type="evidence" value="ECO:0007669"/>
    <property type="project" value="UniProtKB-UniRule"/>
</dbReference>
<evidence type="ECO:0000256" key="5">
    <source>
        <dbReference type="ARBA" id="ARBA00022692"/>
    </source>
</evidence>
<feature type="transmembrane region" description="Helical" evidence="11">
    <location>
        <begin position="767"/>
        <end position="785"/>
    </location>
</feature>
<feature type="transmembrane region" description="Helical" evidence="11">
    <location>
        <begin position="1075"/>
        <end position="1098"/>
    </location>
</feature>
<keyword evidence="5 11" id="KW-0812">Transmembrane</keyword>
<protein>
    <recommendedName>
        <fullName evidence="12">Major facilitator superfamily (MFS) profile domain-containing protein</fullName>
    </recommendedName>
</protein>
<evidence type="ECO:0000256" key="8">
    <source>
        <dbReference type="ARBA" id="ARBA00023136"/>
    </source>
</evidence>
<dbReference type="Proteomes" id="UP000289738">
    <property type="component" value="Chromosome A06"/>
</dbReference>
<dbReference type="Gene3D" id="3.30.1370.10">
    <property type="entry name" value="K Homology domain, type 1"/>
    <property type="match status" value="2"/>
</dbReference>
<reference evidence="13 14" key="1">
    <citation type="submission" date="2019-01" db="EMBL/GenBank/DDBJ databases">
        <title>Sequencing of cultivated peanut Arachis hypogaea provides insights into genome evolution and oil improvement.</title>
        <authorList>
            <person name="Chen X."/>
        </authorList>
    </citation>
    <scope>NUCLEOTIDE SEQUENCE [LARGE SCALE GENOMIC DNA]</scope>
    <source>
        <strain evidence="14">cv. Fuhuasheng</strain>
        <tissue evidence="13">Leaves</tissue>
    </source>
</reference>
<dbReference type="PROSITE" id="PS50850">
    <property type="entry name" value="MFS"/>
    <property type="match status" value="1"/>
</dbReference>
<dbReference type="AlphaFoldDB" id="A0A445CXA7"/>
<dbReference type="InterPro" id="IPR036612">
    <property type="entry name" value="KH_dom_type_1_sf"/>
</dbReference>
<dbReference type="GO" id="GO:0015145">
    <property type="term" value="F:monosaccharide transmembrane transporter activity"/>
    <property type="evidence" value="ECO:0007669"/>
    <property type="project" value="InterPro"/>
</dbReference>
<dbReference type="PROSITE" id="PS00216">
    <property type="entry name" value="SUGAR_TRANSPORT_1"/>
    <property type="match status" value="1"/>
</dbReference>
<dbReference type="Gene3D" id="1.20.1250.20">
    <property type="entry name" value="MFS general substrate transporter like domains"/>
    <property type="match status" value="1"/>
</dbReference>
<evidence type="ECO:0000256" key="11">
    <source>
        <dbReference type="SAM" id="Phobius"/>
    </source>
</evidence>
<feature type="compositionally biased region" description="Low complexity" evidence="10">
    <location>
        <begin position="322"/>
        <end position="346"/>
    </location>
</feature>
<feature type="transmembrane region" description="Helical" evidence="11">
    <location>
        <begin position="973"/>
        <end position="994"/>
    </location>
</feature>
<dbReference type="GO" id="GO:0016020">
    <property type="term" value="C:membrane"/>
    <property type="evidence" value="ECO:0007669"/>
    <property type="project" value="UniProtKB-SubCell"/>
</dbReference>
<dbReference type="InterPro" id="IPR020846">
    <property type="entry name" value="MFS_dom"/>
</dbReference>
<dbReference type="PROSITE" id="PS00217">
    <property type="entry name" value="SUGAR_TRANSPORT_2"/>
    <property type="match status" value="1"/>
</dbReference>
<feature type="region of interest" description="Disordered" evidence="10">
    <location>
        <begin position="76"/>
        <end position="99"/>
    </location>
</feature>
<evidence type="ECO:0000259" key="12">
    <source>
        <dbReference type="PROSITE" id="PS50850"/>
    </source>
</evidence>
<keyword evidence="9" id="KW-0694">RNA-binding</keyword>
<keyword evidence="4" id="KW-0762">Sugar transport</keyword>
<gene>
    <name evidence="13" type="ORF">Ahy_A06g030758</name>
</gene>
<dbReference type="STRING" id="3818.A0A445CXA7"/>
<feature type="transmembrane region" description="Helical" evidence="11">
    <location>
        <begin position="938"/>
        <end position="967"/>
    </location>
</feature>
<keyword evidence="14" id="KW-1185">Reference proteome</keyword>
<name>A0A445CXA7_ARAHY</name>
<feature type="compositionally biased region" description="Low complexity" evidence="10">
    <location>
        <begin position="440"/>
        <end position="454"/>
    </location>
</feature>
<comment type="similarity">
    <text evidence="2">Belongs to the major facilitator superfamily. Sugar transporter (TC 2.A.1.1) family.</text>
</comment>
<keyword evidence="7 11" id="KW-1133">Transmembrane helix</keyword>
<dbReference type="InterPro" id="IPR003663">
    <property type="entry name" value="Sugar/inositol_transpt"/>
</dbReference>
<feature type="transmembrane region" description="Helical" evidence="11">
    <location>
        <begin position="791"/>
        <end position="812"/>
    </location>
</feature>
<feature type="transmembrane region" description="Helical" evidence="11">
    <location>
        <begin position="1104"/>
        <end position="1125"/>
    </location>
</feature>
<dbReference type="FunFam" id="3.30.1370.10:FF:000093">
    <property type="entry name" value="KH domain-containing protein"/>
    <property type="match status" value="1"/>
</dbReference>
<dbReference type="PROSITE" id="PS50084">
    <property type="entry name" value="KH_TYPE_1"/>
    <property type="match status" value="2"/>
</dbReference>
<evidence type="ECO:0000256" key="3">
    <source>
        <dbReference type="ARBA" id="ARBA00022448"/>
    </source>
</evidence>
<dbReference type="EMBL" id="SDMP01000006">
    <property type="protein sequence ID" value="RYR55562.1"/>
    <property type="molecule type" value="Genomic_DNA"/>
</dbReference>
<dbReference type="PRINTS" id="PR00171">
    <property type="entry name" value="SUGRTRNSPORT"/>
</dbReference>
<dbReference type="SUPFAM" id="SSF103473">
    <property type="entry name" value="MFS general substrate transporter"/>
    <property type="match status" value="1"/>
</dbReference>
<dbReference type="InterPro" id="IPR004088">
    <property type="entry name" value="KH_dom_type_1"/>
</dbReference>
<dbReference type="SMART" id="SM00322">
    <property type="entry name" value="KH"/>
    <property type="match status" value="2"/>
</dbReference>
<evidence type="ECO:0000256" key="10">
    <source>
        <dbReference type="SAM" id="MobiDB-lite"/>
    </source>
</evidence>
<sequence>MAEESQYETTTTPPSLKRKYDDQPPPSSGRVTGFSDGPPPPSYNNVPPPDPSGIELAKLRAQEVAARLLSGAPPPAAAGALDAKRPKVDNGAAPHSGFDSVADVKSQYSAPSISPSSVSYGHQGASKKIDIPNGRVGVIIGKGGETIKYLQLQSGAKIQVTRDMDADPNSTTRTVELMGTPEAISAAERLINEVLAEAEAGGSGIVARRVSGQAGSDEFSMKIPNNKVGLVIGKGGETIKNMQASTGARIQVIPLHLPPGDTSTERTVKIEGNPEQIESAKQLVNQVISGENRLRNPSMSGGYSQQGYQARPPSSWAPPGAPMQQPGYGYVQPGGYSGQSQQYPPYAGYPPTSAGGYSTNWDQSAAPPPQQSTHGAGYDYYGQQQQNPGGAPPADGSAYNYSQPPSSGYSQPGHGYGHDGYGGYQAPPQSGYGQPPSYDQQQGYGSAPSYGSGSNTAQEGHAPNYGSHGDSTQVPPGQPPSTTQQGYGSGQQPSPNAANYPPQGTAQPGYGAPPTSQAAYGNPPQAGYGGGYGPPQSQKPGSTPPVYGQSQSPNTAAGYGQSGHVQSGYPPAQPPPSGYGQQEPGSQRAPPSGYGGAQPGYGAPSYGAPGGQPGYGQAPPSYNSSYGAGYTQPPAYSGDGAAAQTAQQGSVPKSSPQRGAYIESGGRQYEGKVTAFVLITCFVAAMGGLLFGYDLGITGGVTSMEPFLVKFFPVVYQQMLDDSSTNQYCKFDNQLLTLFTSSLYLAALIASFFAATTSRLFGRKPSMFLGGLFFLVGALLNGFAVNVEMLIIGRIFLGFGVGYCNQSVPIYLSEMAPTKIRGALNIGFQMMITIGILGANLINYATSKRQNGWRVSLGVGAVPAVLLCVGSLFLEETPNSLIERGQHVKAKTMLQKIRGTNNVDEEYQDLVDASEAASKVENPWKNITRRRYRPQLTFCTFIPFFQQLTGINVIMFYAPVLFTILGFGNDASLMSAVITGGVNVLATLVSVFCVDKFGRRLLFLEGGVQMLVSQIVVGIMIAMKFGLNGEGSFNKEEADILLVFICLYVAAFAWSWGPLGWLVPSEICSLEVRPAGQAINVAVNMFFTFGIAQVFLSLLCHFKFGLFFFFAAWVLVMTIFIAFLLPETKNVPVEEMNYVWKSHWFWNKYMPECEDLVAGAYNNFEAAPQKEYDVTQEAAPA</sequence>
<dbReference type="GO" id="GO:0015293">
    <property type="term" value="F:symporter activity"/>
    <property type="evidence" value="ECO:0007669"/>
    <property type="project" value="UniProtKB-KW"/>
</dbReference>
<dbReference type="FunFam" id="1.20.1250.20:FF:000002">
    <property type="entry name" value="Sugar transport protein 13"/>
    <property type="match status" value="1"/>
</dbReference>
<dbReference type="Pfam" id="PF00013">
    <property type="entry name" value="KH_1"/>
    <property type="match status" value="2"/>
</dbReference>
<accession>A0A445CXA7</accession>
<feature type="transmembrane region" description="Helical" evidence="11">
    <location>
        <begin position="673"/>
        <end position="693"/>
    </location>
</feature>
<evidence type="ECO:0000256" key="6">
    <source>
        <dbReference type="ARBA" id="ARBA00022847"/>
    </source>
</evidence>
<feature type="compositionally biased region" description="Pro residues" evidence="10">
    <location>
        <begin position="37"/>
        <end position="51"/>
    </location>
</feature>
<evidence type="ECO:0000256" key="4">
    <source>
        <dbReference type="ARBA" id="ARBA00022597"/>
    </source>
</evidence>
<organism evidence="13 14">
    <name type="scientific">Arachis hypogaea</name>
    <name type="common">Peanut</name>
    <dbReference type="NCBI Taxonomy" id="3818"/>
    <lineage>
        <taxon>Eukaryota</taxon>
        <taxon>Viridiplantae</taxon>
        <taxon>Streptophyta</taxon>
        <taxon>Embryophyta</taxon>
        <taxon>Tracheophyta</taxon>
        <taxon>Spermatophyta</taxon>
        <taxon>Magnoliopsida</taxon>
        <taxon>eudicotyledons</taxon>
        <taxon>Gunneridae</taxon>
        <taxon>Pentapetalae</taxon>
        <taxon>rosids</taxon>
        <taxon>fabids</taxon>
        <taxon>Fabales</taxon>
        <taxon>Fabaceae</taxon>
        <taxon>Papilionoideae</taxon>
        <taxon>50 kb inversion clade</taxon>
        <taxon>dalbergioids sensu lato</taxon>
        <taxon>Dalbergieae</taxon>
        <taxon>Pterocarpus clade</taxon>
        <taxon>Arachis</taxon>
    </lineage>
</organism>
<feature type="compositionally biased region" description="Low complexity" evidence="10">
    <location>
        <begin position="638"/>
        <end position="649"/>
    </location>
</feature>
<comment type="caution">
    <text evidence="13">The sequence shown here is derived from an EMBL/GenBank/DDBJ whole genome shotgun (WGS) entry which is preliminary data.</text>
</comment>
<feature type="compositionally biased region" description="Polar residues" evidence="10">
    <location>
        <begin position="293"/>
        <end position="308"/>
    </location>
</feature>
<feature type="transmembrane region" description="Helical" evidence="11">
    <location>
        <begin position="735"/>
        <end position="755"/>
    </location>
</feature>
<dbReference type="InterPro" id="IPR005829">
    <property type="entry name" value="Sugar_transporter_CS"/>
</dbReference>
<feature type="region of interest" description="Disordered" evidence="10">
    <location>
        <begin position="1"/>
        <end position="54"/>
    </location>
</feature>
<feature type="compositionally biased region" description="Low complexity" evidence="10">
    <location>
        <begin position="471"/>
        <end position="495"/>
    </location>
</feature>
<evidence type="ECO:0000313" key="14">
    <source>
        <dbReference type="Proteomes" id="UP000289738"/>
    </source>
</evidence>
<evidence type="ECO:0000256" key="2">
    <source>
        <dbReference type="ARBA" id="ARBA00010992"/>
    </source>
</evidence>
<dbReference type="InterPro" id="IPR036259">
    <property type="entry name" value="MFS_trans_sf"/>
</dbReference>
<keyword evidence="6" id="KW-0769">Symport</keyword>
<dbReference type="InterPro" id="IPR044778">
    <property type="entry name" value="MFS_STP/MST-like_plant"/>
</dbReference>
<feature type="domain" description="Major facilitator superfamily (MFS) profile" evidence="12">
    <location>
        <begin position="680"/>
        <end position="1129"/>
    </location>
</feature>
<proteinExistence type="inferred from homology"/>
<evidence type="ECO:0000256" key="9">
    <source>
        <dbReference type="PROSITE-ProRule" id="PRU00117"/>
    </source>
</evidence>
<dbReference type="CDD" id="cd17361">
    <property type="entry name" value="MFS_STP"/>
    <property type="match status" value="1"/>
</dbReference>
<keyword evidence="8 11" id="KW-0472">Membrane</keyword>
<dbReference type="PANTHER" id="PTHR23500">
    <property type="entry name" value="SOLUTE CARRIER FAMILY 2, FACILITATED GLUCOSE TRANSPORTER"/>
    <property type="match status" value="1"/>
</dbReference>
<dbReference type="InterPro" id="IPR004087">
    <property type="entry name" value="KH_dom"/>
</dbReference>
<feature type="region of interest" description="Disordered" evidence="10">
    <location>
        <begin position="293"/>
        <end position="659"/>
    </location>
</feature>
<feature type="compositionally biased region" description="Gly residues" evidence="10">
    <location>
        <begin position="414"/>
        <end position="423"/>
    </location>
</feature>
<dbReference type="PANTHER" id="PTHR23500:SF469">
    <property type="entry name" value="MAJOR FACILITATOR, SUGAR TRANSPORTER, MAJOR FACILITATOR SUPERFAMILY-RELATED"/>
    <property type="match status" value="1"/>
</dbReference>